<evidence type="ECO:0000256" key="1">
    <source>
        <dbReference type="SAM" id="Phobius"/>
    </source>
</evidence>
<feature type="transmembrane region" description="Helical" evidence="1">
    <location>
        <begin position="258"/>
        <end position="277"/>
    </location>
</feature>
<proteinExistence type="predicted"/>
<dbReference type="SUPFAM" id="SSF103481">
    <property type="entry name" value="Multidrug resistance efflux transporter EmrE"/>
    <property type="match status" value="2"/>
</dbReference>
<dbReference type="AlphaFoldDB" id="A0A0L0EQ84"/>
<evidence type="ECO:0000259" key="2">
    <source>
        <dbReference type="Pfam" id="PF00892"/>
    </source>
</evidence>
<evidence type="ECO:0000313" key="3">
    <source>
        <dbReference type="EMBL" id="KNC66647.1"/>
    </source>
</evidence>
<dbReference type="Pfam" id="PF00892">
    <property type="entry name" value="EamA"/>
    <property type="match status" value="2"/>
</dbReference>
<feature type="domain" description="EamA" evidence="2">
    <location>
        <begin position="7"/>
        <end position="138"/>
    </location>
</feature>
<feature type="transmembrane region" description="Helical" evidence="1">
    <location>
        <begin position="203"/>
        <end position="222"/>
    </location>
</feature>
<dbReference type="PATRIC" id="fig|43658.6.peg.4596"/>
<dbReference type="OrthoDB" id="148351at2"/>
<feature type="transmembrane region" description="Helical" evidence="1">
    <location>
        <begin position="176"/>
        <end position="197"/>
    </location>
</feature>
<reference evidence="4" key="1">
    <citation type="submission" date="2015-07" db="EMBL/GenBank/DDBJ databases">
        <title>Draft genome sequence of a Pseudoalteromonas rubra strain, OCN096, isolated from Kaneohe Bay, Oahu, Hawaii.</title>
        <authorList>
            <person name="Beurmann S."/>
            <person name="Ushijima B."/>
            <person name="Belcaid M."/>
            <person name="Callahan S.M."/>
            <person name="Aeby G.S."/>
        </authorList>
    </citation>
    <scope>NUCLEOTIDE SEQUENCE [LARGE SCALE GENOMIC DNA]</scope>
    <source>
        <strain evidence="4">OCN096</strain>
    </source>
</reference>
<evidence type="ECO:0000313" key="4">
    <source>
        <dbReference type="Proteomes" id="UP000036850"/>
    </source>
</evidence>
<comment type="caution">
    <text evidence="3">The sequence shown here is derived from an EMBL/GenBank/DDBJ whole genome shotgun (WGS) entry which is preliminary data.</text>
</comment>
<organism evidence="3 4">
    <name type="scientific">Pseudoalteromonas rubra</name>
    <dbReference type="NCBI Taxonomy" id="43658"/>
    <lineage>
        <taxon>Bacteria</taxon>
        <taxon>Pseudomonadati</taxon>
        <taxon>Pseudomonadota</taxon>
        <taxon>Gammaproteobacteria</taxon>
        <taxon>Alteromonadales</taxon>
        <taxon>Pseudoalteromonadaceae</taxon>
        <taxon>Pseudoalteromonas</taxon>
    </lineage>
</organism>
<dbReference type="InterPro" id="IPR037185">
    <property type="entry name" value="EmrE-like"/>
</dbReference>
<keyword evidence="1" id="KW-0812">Transmembrane</keyword>
<feature type="domain" description="EamA" evidence="2">
    <location>
        <begin position="148"/>
        <end position="272"/>
    </location>
</feature>
<feature type="transmembrane region" description="Helical" evidence="1">
    <location>
        <begin position="70"/>
        <end position="88"/>
    </location>
</feature>
<sequence>MNTHILFALSLVLTVQILSTLGTVIIKYMGTEVAFFQLIFYRQLASSLLVIPFLYKMFGALKPPAHKRIHLLRGVLIAIGNITFMIAIVNLPLLTVTAIVYLSPIFLVIMSHFVIKEQYTFQKLMSALAGFIGILIITNPSQINIYGFVALLTALALALNNACMKYVAHKEHPLETLFWSNLYTIILMIPLCLWEGVPVSAHLVFNGGALGVLYVVMTYLIIKAYQMCDASLLAPAEYTGLVFASITGYVLFSEPTSPVAAVGIVLIILSVLAPARLRSSSVKQVNQLPSNPTPENDTNKL</sequence>
<accession>A0A0L0EQ84</accession>
<gene>
    <name evidence="3" type="ORF">AC626_15640</name>
</gene>
<keyword evidence="1" id="KW-1133">Transmembrane helix</keyword>
<feature type="transmembrane region" description="Helical" evidence="1">
    <location>
        <begin position="145"/>
        <end position="164"/>
    </location>
</feature>
<feature type="transmembrane region" description="Helical" evidence="1">
    <location>
        <begin position="121"/>
        <end position="139"/>
    </location>
</feature>
<dbReference type="PANTHER" id="PTHR22911">
    <property type="entry name" value="ACYL-MALONYL CONDENSING ENZYME-RELATED"/>
    <property type="match status" value="1"/>
</dbReference>
<feature type="transmembrane region" description="Helical" evidence="1">
    <location>
        <begin position="234"/>
        <end position="252"/>
    </location>
</feature>
<dbReference type="InterPro" id="IPR000620">
    <property type="entry name" value="EamA_dom"/>
</dbReference>
<dbReference type="EMBL" id="LFZX01000130">
    <property type="protein sequence ID" value="KNC66647.1"/>
    <property type="molecule type" value="Genomic_DNA"/>
</dbReference>
<dbReference type="PANTHER" id="PTHR22911:SF103">
    <property type="entry name" value="BLR2811 PROTEIN"/>
    <property type="match status" value="1"/>
</dbReference>
<dbReference type="Gene3D" id="1.10.3730.20">
    <property type="match status" value="1"/>
</dbReference>
<dbReference type="Proteomes" id="UP000036850">
    <property type="component" value="Unassembled WGS sequence"/>
</dbReference>
<dbReference type="GO" id="GO:0016020">
    <property type="term" value="C:membrane"/>
    <property type="evidence" value="ECO:0007669"/>
    <property type="project" value="InterPro"/>
</dbReference>
<feature type="transmembrane region" description="Helical" evidence="1">
    <location>
        <begin position="94"/>
        <end position="114"/>
    </location>
</feature>
<name>A0A0L0EQ84_9GAMM</name>
<feature type="transmembrane region" description="Helical" evidence="1">
    <location>
        <begin position="38"/>
        <end position="58"/>
    </location>
</feature>
<keyword evidence="1" id="KW-0472">Membrane</keyword>
<protein>
    <recommendedName>
        <fullName evidence="2">EamA domain-containing protein</fullName>
    </recommendedName>
</protein>